<comment type="caution">
    <text evidence="8">The sequence shown here is derived from an EMBL/GenBank/DDBJ whole genome shotgun (WGS) entry which is preliminary data.</text>
</comment>
<feature type="repeat" description="PPR" evidence="5">
    <location>
        <begin position="357"/>
        <end position="391"/>
    </location>
</feature>
<dbReference type="PANTHER" id="PTHR47447:SF17">
    <property type="entry name" value="OS12G0638900 PROTEIN"/>
    <property type="match status" value="1"/>
</dbReference>
<dbReference type="Pfam" id="PF13041">
    <property type="entry name" value="PPR_2"/>
    <property type="match status" value="1"/>
</dbReference>
<feature type="repeat" description="PPR" evidence="5">
    <location>
        <begin position="462"/>
        <end position="496"/>
    </location>
</feature>
<feature type="repeat" description="PPR" evidence="5">
    <location>
        <begin position="107"/>
        <end position="137"/>
    </location>
</feature>
<dbReference type="PROSITE" id="PS51375">
    <property type="entry name" value="PPR"/>
    <property type="match status" value="10"/>
</dbReference>
<dbReference type="InterPro" id="IPR002885">
    <property type="entry name" value="PPR_rpt"/>
</dbReference>
<dbReference type="Gene3D" id="1.25.40.10">
    <property type="entry name" value="Tetratricopeptide repeat domain"/>
    <property type="match status" value="5"/>
</dbReference>
<evidence type="ECO:0000313" key="8">
    <source>
        <dbReference type="EMBL" id="KAF9337553.1"/>
    </source>
</evidence>
<dbReference type="InterPro" id="IPR011990">
    <property type="entry name" value="TPR-like_helical_dom_sf"/>
</dbReference>
<keyword evidence="2" id="KW-0677">Repeat</keyword>
<dbReference type="SUPFAM" id="SSF48452">
    <property type="entry name" value="TPR-like"/>
    <property type="match status" value="1"/>
</dbReference>
<feature type="repeat" description="PPR" evidence="5">
    <location>
        <begin position="392"/>
        <end position="426"/>
    </location>
</feature>
<feature type="region of interest" description="Disordered" evidence="6">
    <location>
        <begin position="671"/>
        <end position="700"/>
    </location>
</feature>
<proteinExistence type="inferred from homology"/>
<sequence length="789" mass="91127">MMNDAVNTRNPRQIWHTYSRLVGKNPRSKDPLFRSSLYFRIIRAFQASKTQDSAKWARKVYEDMREYHKPRIMTLNTLLDILIRHEDTQWAIDYFKHEAAHFDMHPNTRSYNIMIRGLASSGQHEAAKKIYCDMRMGILDRPDVTTYSTLMGHYTREDMHDEADKILDEMFRDGVKPNMWIFNSVVKRFVDKKDFAGARKVMTLMKESNFKPDVVTYSTLIDGYSREGNEAAISHIQSEMALNEVYPNEKTITSTINVFARADLEGDIDSRLEAVLKSLPEGEMNDTTFGVLMNVYGKRKDLDAAMGIYRHIVSKGRSVNDHVINSLLDGYIRAGQIPTANKIFHDHFTVHGNRPTDSKTYSIMITGCCKQGNLIDALHYFREMARFNIEPDAVIYSRLIQLYLQHHQLDNAQQMLRRMRDAKMAVSVQTFTMLMGYLSDTKDFRGALRYYQQMLDAGVQPDCHCYTVLINTQIRAKNFAGCERAYETMIKAGVKPTLQTYTSMIHVHSLQGNIDKVKEQWVAMTDAGLFPDIKSFTLLMRTYSQQSNVEMVEFIFKEVARKDIQIDTVTLTSLMGAYADLPHLNVGRIEEISGMLYDLELEPTPEYFQLLLDMYGRHRMPDRVIRTWRELQGLDKPLNWIPSTNNMLHLIEACRERGYIDTLHSVWRVATQGPRQKQRDDHSNNSTPDVSSSSSGPRPILRTNPEVFTAYLNALLTHNRFTDIEQLLKVECQTMRITPRTEDFELLFTGLAQYGFLKKELQSAHKVVTEMWPAVQPLVDAIIANTRKI</sequence>
<feature type="repeat" description="PPR" evidence="5">
    <location>
        <begin position="178"/>
        <end position="212"/>
    </location>
</feature>
<evidence type="ECO:0000256" key="3">
    <source>
        <dbReference type="ARBA" id="ARBA00044493"/>
    </source>
</evidence>
<dbReference type="AlphaFoldDB" id="A0A9P5STD4"/>
<dbReference type="Proteomes" id="UP000696485">
    <property type="component" value="Unassembled WGS sequence"/>
</dbReference>
<dbReference type="InterPro" id="IPR033443">
    <property type="entry name" value="PROP1-like_PPR_dom"/>
</dbReference>
<keyword evidence="9" id="KW-1185">Reference proteome</keyword>
<comment type="similarity">
    <text evidence="1">Belongs to the CCM1 family.</text>
</comment>
<feature type="repeat" description="PPR" evidence="5">
    <location>
        <begin position="427"/>
        <end position="461"/>
    </location>
</feature>
<comment type="function">
    <text evidence="3">Regulates mitochondrial small subunit maturation by controlling 15S rRNA 5'-end processing. Localizes to the 5' precursor of the 15S rRNA in a position that is subsequently occupied by mS47 in the mature yeast mtSSU. Uses structure and sequence-specific RNA recognition, binding to a single-stranded region of the precursor and specifically recognizing bases -6 to -1. The exchange of Ccm1 for mS47 is coupled to the irreversible removal of precursor rRNA that is accompanied by conformational changes of the mitoribosomal proteins uS5m and mS26. These conformational changes signal completion of 5'-end rRNA processing through protection of the mature 5'-end of the 15S rRNA and stabilization of mS47. The removal of the 5' precursor together with the dissociation of Ccm1 may be catalyzed by the 5'-3' exoribonuclease Pet127. Involved in the specific removal of group I introns in mitochondrial encoded transcripts.</text>
</comment>
<gene>
    <name evidence="8" type="ORF">BG006_004156</name>
</gene>
<feature type="repeat" description="PPR" evidence="5">
    <location>
        <begin position="213"/>
        <end position="247"/>
    </location>
</feature>
<comment type="subunit">
    <text evidence="4">Binds to mitochondrial small subunit 15S rRNA.</text>
</comment>
<evidence type="ECO:0000256" key="5">
    <source>
        <dbReference type="PROSITE-ProRule" id="PRU00708"/>
    </source>
</evidence>
<name>A0A9P5STD4_9FUNG</name>
<reference evidence="8" key="1">
    <citation type="journal article" date="2020" name="Fungal Divers.">
        <title>Resolving the Mortierellaceae phylogeny through synthesis of multi-gene phylogenetics and phylogenomics.</title>
        <authorList>
            <person name="Vandepol N."/>
            <person name="Liber J."/>
            <person name="Desiro A."/>
            <person name="Na H."/>
            <person name="Kennedy M."/>
            <person name="Barry K."/>
            <person name="Grigoriev I.V."/>
            <person name="Miller A.N."/>
            <person name="O'Donnell K."/>
            <person name="Stajich J.E."/>
            <person name="Bonito G."/>
        </authorList>
    </citation>
    <scope>NUCLEOTIDE SEQUENCE</scope>
    <source>
        <strain evidence="8">NVP1</strain>
    </source>
</reference>
<protein>
    <recommendedName>
        <fullName evidence="7">PROP1-like PPR domain-containing protein</fullName>
    </recommendedName>
</protein>
<feature type="repeat" description="PPR" evidence="5">
    <location>
        <begin position="497"/>
        <end position="531"/>
    </location>
</feature>
<dbReference type="EMBL" id="JAAAUY010000023">
    <property type="protein sequence ID" value="KAF9337553.1"/>
    <property type="molecule type" value="Genomic_DNA"/>
</dbReference>
<feature type="domain" description="PROP1-like PPR" evidence="7">
    <location>
        <begin position="439"/>
        <end position="575"/>
    </location>
</feature>
<evidence type="ECO:0000313" key="9">
    <source>
        <dbReference type="Proteomes" id="UP000696485"/>
    </source>
</evidence>
<organism evidence="8 9">
    <name type="scientific">Podila minutissima</name>
    <dbReference type="NCBI Taxonomy" id="64525"/>
    <lineage>
        <taxon>Eukaryota</taxon>
        <taxon>Fungi</taxon>
        <taxon>Fungi incertae sedis</taxon>
        <taxon>Mucoromycota</taxon>
        <taxon>Mortierellomycotina</taxon>
        <taxon>Mortierellomycetes</taxon>
        <taxon>Mortierellales</taxon>
        <taxon>Mortierellaceae</taxon>
        <taxon>Podila</taxon>
    </lineage>
</organism>
<evidence type="ECO:0000256" key="4">
    <source>
        <dbReference type="ARBA" id="ARBA00044511"/>
    </source>
</evidence>
<dbReference type="NCBIfam" id="TIGR00756">
    <property type="entry name" value="PPR"/>
    <property type="match status" value="7"/>
</dbReference>
<evidence type="ECO:0000256" key="1">
    <source>
        <dbReference type="ARBA" id="ARBA00006192"/>
    </source>
</evidence>
<dbReference type="PANTHER" id="PTHR47447">
    <property type="entry name" value="OS03G0856100 PROTEIN"/>
    <property type="match status" value="1"/>
</dbReference>
<feature type="repeat" description="PPR" evidence="5">
    <location>
        <begin position="285"/>
        <end position="319"/>
    </location>
</feature>
<dbReference type="Pfam" id="PF17177">
    <property type="entry name" value="PPR_long"/>
    <property type="match status" value="1"/>
</dbReference>
<evidence type="ECO:0000256" key="6">
    <source>
        <dbReference type="SAM" id="MobiDB-lite"/>
    </source>
</evidence>
<evidence type="ECO:0000256" key="2">
    <source>
        <dbReference type="ARBA" id="ARBA00022737"/>
    </source>
</evidence>
<feature type="repeat" description="PPR" evidence="5">
    <location>
        <begin position="143"/>
        <end position="177"/>
    </location>
</feature>
<evidence type="ECO:0000259" key="7">
    <source>
        <dbReference type="Pfam" id="PF17177"/>
    </source>
</evidence>
<dbReference type="Pfam" id="PF01535">
    <property type="entry name" value="PPR"/>
    <property type="match status" value="6"/>
</dbReference>
<accession>A0A9P5STD4</accession>